<name>A0AC61QS39_9BACT</name>
<dbReference type="Proteomes" id="UP000308886">
    <property type="component" value="Unassembled WGS sequence"/>
</dbReference>
<keyword evidence="1" id="KW-0378">Hydrolase</keyword>
<accession>A0AC61QS39</accession>
<comment type="caution">
    <text evidence="1">The sequence shown here is derived from an EMBL/GenBank/DDBJ whole genome shotgun (WGS) entry which is preliminary data.</text>
</comment>
<reference evidence="1" key="1">
    <citation type="submission" date="2019-04" db="EMBL/GenBank/DDBJ databases">
        <title>Microbes associate with the intestines of laboratory mice.</title>
        <authorList>
            <person name="Navarre W."/>
            <person name="Wong E."/>
            <person name="Huang K."/>
            <person name="Tropini C."/>
            <person name="Ng K."/>
            <person name="Yu B."/>
        </authorList>
    </citation>
    <scope>NUCLEOTIDE SEQUENCE</scope>
    <source>
        <strain evidence="1">NM73_A23</strain>
    </source>
</reference>
<sequence>MDKFLIVGLGNPGPEYHETRHNAGWMVVDRLAEELGATFADKRYGFVAETSIKGRKLFLLKPTTYMNLSGNAVRYWLEKENIATERLLVVVDELALPLGKMRLKGSGSNGGHNGLGHIQQLIGQKYARLRIGIGNEFNRGGQVDYVLGKFPAEEREILNPLMDNAVACIKSFVLAGIDITMNQFNKK</sequence>
<organism evidence="1 2">
    <name type="scientific">Palleniella muris</name>
    <dbReference type="NCBI Taxonomy" id="3038145"/>
    <lineage>
        <taxon>Bacteria</taxon>
        <taxon>Pseudomonadati</taxon>
        <taxon>Bacteroidota</taxon>
        <taxon>Bacteroidia</taxon>
        <taxon>Bacteroidales</taxon>
        <taxon>Prevotellaceae</taxon>
        <taxon>Palleniella</taxon>
    </lineage>
</organism>
<protein>
    <submittedName>
        <fullName evidence="1">Aminoacyl-tRNA hydrolase</fullName>
        <ecNumber evidence="1">3.1.1.29</ecNumber>
    </submittedName>
</protein>
<proteinExistence type="predicted"/>
<dbReference type="EC" id="3.1.1.29" evidence="1"/>
<evidence type="ECO:0000313" key="2">
    <source>
        <dbReference type="Proteomes" id="UP000308886"/>
    </source>
</evidence>
<keyword evidence="2" id="KW-1185">Reference proteome</keyword>
<dbReference type="EMBL" id="SRZC01000006">
    <property type="protein sequence ID" value="TGX83051.1"/>
    <property type="molecule type" value="Genomic_DNA"/>
</dbReference>
<gene>
    <name evidence="1" type="ORF">E5358_05180</name>
</gene>
<evidence type="ECO:0000313" key="1">
    <source>
        <dbReference type="EMBL" id="TGX83051.1"/>
    </source>
</evidence>